<dbReference type="PROSITE" id="PS52050">
    <property type="entry name" value="WYL"/>
    <property type="match status" value="1"/>
</dbReference>
<evidence type="ECO:0000313" key="1">
    <source>
        <dbReference type="EMBL" id="QNH54724.1"/>
    </source>
</evidence>
<dbReference type="RefSeq" id="WP_185980665.1">
    <property type="nucleotide sequence ID" value="NZ_CP060204.1"/>
</dbReference>
<protein>
    <submittedName>
        <fullName evidence="1">WYL domain-containing protein</fullName>
    </submittedName>
</protein>
<dbReference type="Proteomes" id="UP000515480">
    <property type="component" value="Chromosome"/>
</dbReference>
<dbReference type="KEGG" id="stim:H1B31_01820"/>
<dbReference type="SUPFAM" id="SSF46785">
    <property type="entry name" value="Winged helix' DNA-binding domain"/>
    <property type="match status" value="1"/>
</dbReference>
<reference evidence="1 2" key="1">
    <citation type="submission" date="2020-07" db="EMBL/GenBank/DDBJ databases">
        <title>Complete genome and description of Selenomonas timonensis sp. nov., a new bacterium isolated from a gingivitis subject.</title>
        <authorList>
            <person name="Antezack A."/>
        </authorList>
    </citation>
    <scope>NUCLEOTIDE SEQUENCE [LARGE SCALE GENOMIC DNA]</scope>
    <source>
        <strain evidence="1 2">Marseille-Q3039</strain>
    </source>
</reference>
<dbReference type="InterPro" id="IPR036390">
    <property type="entry name" value="WH_DNA-bd_sf"/>
</dbReference>
<accession>A0A7G7VKT1</accession>
<sequence>MGTGFNKFIGDYDTLRPFLRLVSYGCYDKEALAQRLGQSTRSAEDNWARVCFCLPGEMLLSARQSRREIHGLRSDPYQLAGNFLARTYQIKALTGRAIASLIFLLQTLATAKEPMRQTALVRAYDLLPISEQQAEAAPKVSPATVFRQLGELESLGILRRTMRGNALCYAMAEQPLAELTADERRTLYYAIGFYRFVAVLSVPGYFLAATLRCLYPEDAEPFLPVQIKHSPITRILDDEVLHTIITAIEEQCAVTFSYRNRETIAVPQEIITDFHTGRQYMCAAIQRRGSAAFTKTCRFRIDCMERVAPAKPICAAACPAPPPHTLTLTLFYESERHRARLTQRIRARFPTAVFTEGEGCFYAAVEIADDLSLLPWIRTFHPWICIADDASPCLARRMRDDAEEALKNYGIQPALS</sequence>
<evidence type="ECO:0000313" key="2">
    <source>
        <dbReference type="Proteomes" id="UP000515480"/>
    </source>
</evidence>
<name>A0A7G7VKT1_9FIRM</name>
<dbReference type="AlphaFoldDB" id="A0A7G7VKT1"/>
<keyword evidence="2" id="KW-1185">Reference proteome</keyword>
<proteinExistence type="predicted"/>
<gene>
    <name evidence="1" type="ORF">H1B31_01820</name>
</gene>
<dbReference type="EMBL" id="CP060204">
    <property type="protein sequence ID" value="QNH54724.1"/>
    <property type="molecule type" value="Genomic_DNA"/>
</dbReference>
<organism evidence="1 2">
    <name type="scientific">Selenomonas timonae</name>
    <dbReference type="NCBI Taxonomy" id="2754044"/>
    <lineage>
        <taxon>Bacteria</taxon>
        <taxon>Bacillati</taxon>
        <taxon>Bacillota</taxon>
        <taxon>Negativicutes</taxon>
        <taxon>Selenomonadales</taxon>
        <taxon>Selenomonadaceae</taxon>
        <taxon>Selenomonas</taxon>
    </lineage>
</organism>